<evidence type="ECO:0000256" key="6">
    <source>
        <dbReference type="ARBA" id="ARBA00034245"/>
    </source>
</evidence>
<dbReference type="GO" id="GO:0005886">
    <property type="term" value="C:plasma membrane"/>
    <property type="evidence" value="ECO:0007669"/>
    <property type="project" value="UniProtKB-SubCell"/>
</dbReference>
<evidence type="ECO:0000256" key="1">
    <source>
        <dbReference type="ARBA" id="ARBA00004651"/>
    </source>
</evidence>
<keyword evidence="5 11" id="KW-0472">Membrane</keyword>
<feature type="transmembrane region" description="Helical" evidence="11">
    <location>
        <begin position="275"/>
        <end position="295"/>
    </location>
</feature>
<evidence type="ECO:0000256" key="2">
    <source>
        <dbReference type="ARBA" id="ARBA00011255"/>
    </source>
</evidence>
<comment type="similarity">
    <text evidence="10">Belongs to the FNT transporter (TC 1.A.16) family.</text>
</comment>
<proteinExistence type="inferred from homology"/>
<protein>
    <recommendedName>
        <fullName evidence="15">Formate/nitrite transporter</fullName>
    </recommendedName>
</protein>
<evidence type="ECO:0000313" key="13">
    <source>
        <dbReference type="EMBL" id="CAH0374409.1"/>
    </source>
</evidence>
<feature type="chain" id="PRO_5035234571" description="Formate/nitrite transporter" evidence="12">
    <location>
        <begin position="18"/>
        <end position="301"/>
    </location>
</feature>
<reference evidence="13" key="1">
    <citation type="submission" date="2021-11" db="EMBL/GenBank/DDBJ databases">
        <authorList>
            <consortium name="Genoscope - CEA"/>
            <person name="William W."/>
        </authorList>
    </citation>
    <scope>NUCLEOTIDE SEQUENCE</scope>
</reference>
<evidence type="ECO:0008006" key="15">
    <source>
        <dbReference type="Google" id="ProtNLM"/>
    </source>
</evidence>
<evidence type="ECO:0000256" key="11">
    <source>
        <dbReference type="SAM" id="Phobius"/>
    </source>
</evidence>
<comment type="subunit">
    <text evidence="2">Homopentamer.</text>
</comment>
<comment type="catalytic activity">
    <reaction evidence="7">
        <text>pyruvate(out) + H(+)(out) = pyruvate(in) + H(+)(in)</text>
        <dbReference type="Rhea" id="RHEA:64720"/>
        <dbReference type="ChEBI" id="CHEBI:15361"/>
        <dbReference type="ChEBI" id="CHEBI:15378"/>
    </reaction>
</comment>
<dbReference type="Pfam" id="PF01226">
    <property type="entry name" value="Form_Nir_trans"/>
    <property type="match status" value="1"/>
</dbReference>
<keyword evidence="3 11" id="KW-0812">Transmembrane</keyword>
<dbReference type="Gene3D" id="1.20.1080.10">
    <property type="entry name" value="Glycerol uptake facilitator protein"/>
    <property type="match status" value="1"/>
</dbReference>
<feature type="transmembrane region" description="Helical" evidence="11">
    <location>
        <begin position="79"/>
        <end position="100"/>
    </location>
</feature>
<sequence length="301" mass="29909">MKAAVLALALSLTPVAAEAWAPRPMPSLHKSAPMRAEAAVAVTGGSDARAGPAGVYDAAVTLGAGKAATPISKLIPLSFLSGAHIALGAMLAVSVGGSVPGIKAANPGVQRALLGVMGLPMGLLMVLGAGGELVTGNMAVCTAAYKAGKASLSDLCRNLGTVYLGNFVGSLAVAALGAWASTGVTGGAIAVATGKVSGTFGAAFARGVLCNWLVCMAVWMATSQKDLISKAAAVFFPISGFVAMGLDHSVANMFLIPFGIFCGAEITWADMVMKNLVPVTLGNLVGGAVFVAAAYHSAYGK</sequence>
<accession>A0A8J2WZZ1</accession>
<comment type="caution">
    <text evidence="13">The sequence shown here is derived from an EMBL/GenBank/DDBJ whole genome shotgun (WGS) entry which is preliminary data.</text>
</comment>
<evidence type="ECO:0000256" key="3">
    <source>
        <dbReference type="ARBA" id="ARBA00022692"/>
    </source>
</evidence>
<comment type="subcellular location">
    <subcellularLocation>
        <location evidence="1">Cell membrane</location>
        <topology evidence="1">Multi-pass membrane protein</topology>
    </subcellularLocation>
</comment>
<dbReference type="Proteomes" id="UP000789595">
    <property type="component" value="Unassembled WGS sequence"/>
</dbReference>
<keyword evidence="12" id="KW-0732">Signal</keyword>
<keyword evidence="14" id="KW-1185">Reference proteome</keyword>
<gene>
    <name evidence="13" type="ORF">PECAL_4P16880</name>
</gene>
<comment type="catalytic activity">
    <reaction evidence="9">
        <text>acetate(out) + H(+)(out) = acetate(in) + H(+)(in)</text>
        <dbReference type="Rhea" id="RHEA:71803"/>
        <dbReference type="ChEBI" id="CHEBI:15378"/>
        <dbReference type="ChEBI" id="CHEBI:30089"/>
    </reaction>
</comment>
<dbReference type="InterPro" id="IPR023271">
    <property type="entry name" value="Aquaporin-like"/>
</dbReference>
<evidence type="ECO:0000256" key="7">
    <source>
        <dbReference type="ARBA" id="ARBA00047693"/>
    </source>
</evidence>
<feature type="transmembrane region" description="Helical" evidence="11">
    <location>
        <begin position="227"/>
        <end position="246"/>
    </location>
</feature>
<evidence type="ECO:0000256" key="8">
    <source>
        <dbReference type="ARBA" id="ARBA00049016"/>
    </source>
</evidence>
<dbReference type="GO" id="GO:0015499">
    <property type="term" value="F:formate transmembrane transporter activity"/>
    <property type="evidence" value="ECO:0007669"/>
    <property type="project" value="TreeGrafter"/>
</dbReference>
<dbReference type="OrthoDB" id="4829at2759"/>
<feature type="transmembrane region" description="Helical" evidence="11">
    <location>
        <begin position="167"/>
        <end position="191"/>
    </location>
</feature>
<evidence type="ECO:0000256" key="5">
    <source>
        <dbReference type="ARBA" id="ARBA00023136"/>
    </source>
</evidence>
<evidence type="ECO:0000256" key="9">
    <source>
        <dbReference type="ARBA" id="ARBA00049088"/>
    </source>
</evidence>
<dbReference type="PANTHER" id="PTHR30520:SF6">
    <property type="entry name" value="FORMATE_NITRATE FAMILY TRANSPORTER (EUROFUNG)"/>
    <property type="match status" value="1"/>
</dbReference>
<feature type="signal peptide" evidence="12">
    <location>
        <begin position="1"/>
        <end position="17"/>
    </location>
</feature>
<dbReference type="AlphaFoldDB" id="A0A8J2WZZ1"/>
<dbReference type="PANTHER" id="PTHR30520">
    <property type="entry name" value="FORMATE TRANSPORTER-RELATED"/>
    <property type="match status" value="1"/>
</dbReference>
<organism evidence="13 14">
    <name type="scientific">Pelagomonas calceolata</name>
    <dbReference type="NCBI Taxonomy" id="35677"/>
    <lineage>
        <taxon>Eukaryota</taxon>
        <taxon>Sar</taxon>
        <taxon>Stramenopiles</taxon>
        <taxon>Ochrophyta</taxon>
        <taxon>Pelagophyceae</taxon>
        <taxon>Pelagomonadales</taxon>
        <taxon>Pelagomonadaceae</taxon>
        <taxon>Pelagomonas</taxon>
    </lineage>
</organism>
<keyword evidence="4 11" id="KW-1133">Transmembrane helix</keyword>
<evidence type="ECO:0000256" key="4">
    <source>
        <dbReference type="ARBA" id="ARBA00022989"/>
    </source>
</evidence>
<evidence type="ECO:0000256" key="10">
    <source>
        <dbReference type="ARBA" id="ARBA00049660"/>
    </source>
</evidence>
<dbReference type="EMBL" id="CAKKNE010000004">
    <property type="protein sequence ID" value="CAH0374409.1"/>
    <property type="molecule type" value="Genomic_DNA"/>
</dbReference>
<comment type="catalytic activity">
    <reaction evidence="6">
        <text>(S)-lactate(in) + H(+)(in) = (S)-lactate(out) + H(+)(out)</text>
        <dbReference type="Rhea" id="RHEA:29415"/>
        <dbReference type="ChEBI" id="CHEBI:15378"/>
        <dbReference type="ChEBI" id="CHEBI:16651"/>
    </reaction>
</comment>
<dbReference type="InterPro" id="IPR000292">
    <property type="entry name" value="For/NO2_transpt"/>
</dbReference>
<evidence type="ECO:0000256" key="12">
    <source>
        <dbReference type="SAM" id="SignalP"/>
    </source>
</evidence>
<comment type="catalytic activity">
    <reaction evidence="8">
        <text>formate(in) + H(+)(in) = formate(out) + H(+)(out)</text>
        <dbReference type="Rhea" id="RHEA:80887"/>
        <dbReference type="ChEBI" id="CHEBI:15378"/>
        <dbReference type="ChEBI" id="CHEBI:15740"/>
    </reaction>
</comment>
<name>A0A8J2WZZ1_9STRA</name>
<evidence type="ECO:0000313" key="14">
    <source>
        <dbReference type="Proteomes" id="UP000789595"/>
    </source>
</evidence>
<feature type="transmembrane region" description="Helical" evidence="11">
    <location>
        <begin position="112"/>
        <end position="130"/>
    </location>
</feature>
<feature type="transmembrane region" description="Helical" evidence="11">
    <location>
        <begin position="203"/>
        <end position="221"/>
    </location>
</feature>